<dbReference type="AlphaFoldDB" id="A0A9P8XP26"/>
<comment type="caution">
    <text evidence="2">The sequence shown here is derived from an EMBL/GenBank/DDBJ whole genome shotgun (WGS) entry which is preliminary data.</text>
</comment>
<gene>
    <name evidence="2" type="ORF">B0I36DRAFT_356879</name>
</gene>
<dbReference type="GeneID" id="70187252"/>
<evidence type="ECO:0000313" key="3">
    <source>
        <dbReference type="Proteomes" id="UP000756346"/>
    </source>
</evidence>
<keyword evidence="3" id="KW-1185">Reference proteome</keyword>
<name>A0A9P8XP26_9PEZI</name>
<evidence type="ECO:0008006" key="4">
    <source>
        <dbReference type="Google" id="ProtNLM"/>
    </source>
</evidence>
<dbReference type="RefSeq" id="XP_046003722.1">
    <property type="nucleotide sequence ID" value="XM_046157706.1"/>
</dbReference>
<dbReference type="Proteomes" id="UP000756346">
    <property type="component" value="Unassembled WGS sequence"/>
</dbReference>
<evidence type="ECO:0000256" key="1">
    <source>
        <dbReference type="SAM" id="MobiDB-lite"/>
    </source>
</evidence>
<dbReference type="GO" id="GO:0000981">
    <property type="term" value="F:DNA-binding transcription factor activity, RNA polymerase II-specific"/>
    <property type="evidence" value="ECO:0007669"/>
    <property type="project" value="InterPro"/>
</dbReference>
<dbReference type="EMBL" id="JAGTJQ010000021">
    <property type="protein sequence ID" value="KAH7007934.1"/>
    <property type="molecule type" value="Genomic_DNA"/>
</dbReference>
<proteinExistence type="predicted"/>
<protein>
    <recommendedName>
        <fullName evidence="4">Zn(2)-C6 fungal-type domain-containing protein</fullName>
    </recommendedName>
</protein>
<dbReference type="InterPro" id="IPR036864">
    <property type="entry name" value="Zn2-C6_fun-type_DNA-bd_sf"/>
</dbReference>
<accession>A0A9P8XP26</accession>
<feature type="region of interest" description="Disordered" evidence="1">
    <location>
        <begin position="1"/>
        <end position="27"/>
    </location>
</feature>
<sequence>MTTSPADGDGQLSLLLPSPVPSPAPVKGHSLPACDACRLCKRRCSLTAGAEGRTHATGTALATTTTSPPPPSSLGKCFNCERAGSRCTFLLPLRARGPKPGRKTVPAHHQIAAWQVDAHESKTDTAISTRGYATDILFPRELVLLVLGDYVTSKRYENPVDCFVLVPNCYEIYLSQKCDEIVFDMGQSANIRRS</sequence>
<dbReference type="GO" id="GO:0008270">
    <property type="term" value="F:zinc ion binding"/>
    <property type="evidence" value="ECO:0007669"/>
    <property type="project" value="InterPro"/>
</dbReference>
<reference evidence="2" key="1">
    <citation type="journal article" date="2021" name="Nat. Commun.">
        <title>Genetic determinants of endophytism in the Arabidopsis root mycobiome.</title>
        <authorList>
            <person name="Mesny F."/>
            <person name="Miyauchi S."/>
            <person name="Thiergart T."/>
            <person name="Pickel B."/>
            <person name="Atanasova L."/>
            <person name="Karlsson M."/>
            <person name="Huettel B."/>
            <person name="Barry K.W."/>
            <person name="Haridas S."/>
            <person name="Chen C."/>
            <person name="Bauer D."/>
            <person name="Andreopoulos W."/>
            <person name="Pangilinan J."/>
            <person name="LaButti K."/>
            <person name="Riley R."/>
            <person name="Lipzen A."/>
            <person name="Clum A."/>
            <person name="Drula E."/>
            <person name="Henrissat B."/>
            <person name="Kohler A."/>
            <person name="Grigoriev I.V."/>
            <person name="Martin F.M."/>
            <person name="Hacquard S."/>
        </authorList>
    </citation>
    <scope>NUCLEOTIDE SEQUENCE</scope>
    <source>
        <strain evidence="2">MPI-CAGE-CH-0230</strain>
    </source>
</reference>
<dbReference type="SUPFAM" id="SSF57701">
    <property type="entry name" value="Zn2/Cys6 DNA-binding domain"/>
    <property type="match status" value="1"/>
</dbReference>
<evidence type="ECO:0000313" key="2">
    <source>
        <dbReference type="EMBL" id="KAH7007934.1"/>
    </source>
</evidence>
<organism evidence="2 3">
    <name type="scientific">Microdochium trichocladiopsis</name>
    <dbReference type="NCBI Taxonomy" id="1682393"/>
    <lineage>
        <taxon>Eukaryota</taxon>
        <taxon>Fungi</taxon>
        <taxon>Dikarya</taxon>
        <taxon>Ascomycota</taxon>
        <taxon>Pezizomycotina</taxon>
        <taxon>Sordariomycetes</taxon>
        <taxon>Xylariomycetidae</taxon>
        <taxon>Xylariales</taxon>
        <taxon>Microdochiaceae</taxon>
        <taxon>Microdochium</taxon>
    </lineage>
</organism>
<dbReference type="Gene3D" id="4.10.240.10">
    <property type="entry name" value="Zn(2)-C6 fungal-type DNA-binding domain"/>
    <property type="match status" value="1"/>
</dbReference>